<dbReference type="AlphaFoldDB" id="A0A6P4DHP8"/>
<feature type="domain" description="BED-type" evidence="8">
    <location>
        <begin position="107"/>
        <end position="165"/>
    </location>
</feature>
<dbReference type="GeneID" id="107490962"/>
<feature type="compositionally biased region" description="Polar residues" evidence="7">
    <location>
        <begin position="43"/>
        <end position="52"/>
    </location>
</feature>
<reference evidence="9" key="1">
    <citation type="journal article" date="2016" name="Nat. Genet.">
        <title>The genome sequences of Arachis duranensis and Arachis ipaensis, the diploid ancestors of cultivated peanut.</title>
        <authorList>
            <person name="Bertioli D.J."/>
            <person name="Cannon S.B."/>
            <person name="Froenicke L."/>
            <person name="Huang G."/>
            <person name="Farmer A.D."/>
            <person name="Cannon E.K."/>
            <person name="Liu X."/>
            <person name="Gao D."/>
            <person name="Clevenger J."/>
            <person name="Dash S."/>
            <person name="Ren L."/>
            <person name="Moretzsohn M.C."/>
            <person name="Shirasawa K."/>
            <person name="Huang W."/>
            <person name="Vidigal B."/>
            <person name="Abernathy B."/>
            <person name="Chu Y."/>
            <person name="Niederhuth C.E."/>
            <person name="Umale P."/>
            <person name="Araujo A.C."/>
            <person name="Kozik A."/>
            <person name="Kim K.D."/>
            <person name="Burow M.D."/>
            <person name="Varshney R.K."/>
            <person name="Wang X."/>
            <person name="Zhang X."/>
            <person name="Barkley N."/>
            <person name="Guimaraes P.M."/>
            <person name="Isobe S."/>
            <person name="Guo B."/>
            <person name="Liao B."/>
            <person name="Stalker H.T."/>
            <person name="Schmitz R.J."/>
            <person name="Scheffler B.E."/>
            <person name="Leal-Bertioli S.C."/>
            <person name="Xun X."/>
            <person name="Jackson S.A."/>
            <person name="Michelmore R."/>
            <person name="Ozias-Akins P."/>
        </authorList>
    </citation>
    <scope>NUCLEOTIDE SEQUENCE [LARGE SCALE GENOMIC DNA]</scope>
    <source>
        <strain evidence="9">cv. V14167</strain>
    </source>
</reference>
<evidence type="ECO:0000259" key="8">
    <source>
        <dbReference type="PROSITE" id="PS50808"/>
    </source>
</evidence>
<keyword evidence="3" id="KW-0862">Zinc</keyword>
<keyword evidence="1" id="KW-0479">Metal-binding</keyword>
<evidence type="ECO:0000256" key="3">
    <source>
        <dbReference type="ARBA" id="ARBA00022833"/>
    </source>
</evidence>
<evidence type="ECO:0000256" key="7">
    <source>
        <dbReference type="SAM" id="MobiDB-lite"/>
    </source>
</evidence>
<sequence>MLKRDHDIFANIGQIFMTLPPTSNEVPNERTPEVGGENVESVVRSSTDSGALTKSPPHPRSKKRKVDMTNVGATSGATPTNPAPSNVDTDEEDGKDEANEGNRKPSRPRSWTWEHFTKDPKSKTSHPRAKCNLCGASYACDSHRNGTTNMRYHLLNQCKKFPRDSGDPSQTILTFQQKKEGEGVYTAVTFDAEMCRKTLARMIIVDELPFKFVEGGGIQILYEYSAT</sequence>
<dbReference type="SMART" id="SM00614">
    <property type="entry name" value="ZnF_BED"/>
    <property type="match status" value="1"/>
</dbReference>
<keyword evidence="4" id="KW-0805">Transcription regulation</keyword>
<evidence type="ECO:0000256" key="6">
    <source>
        <dbReference type="PROSITE-ProRule" id="PRU00027"/>
    </source>
</evidence>
<dbReference type="PANTHER" id="PTHR46481:SF8">
    <property type="entry name" value="ZINC FINGER BED DOMAIN-CONTAINING PROTEIN RICESLEEPER 1-LIKE"/>
    <property type="match status" value="1"/>
</dbReference>
<evidence type="ECO:0000256" key="4">
    <source>
        <dbReference type="ARBA" id="ARBA00023015"/>
    </source>
</evidence>
<organism evidence="9 10">
    <name type="scientific">Arachis duranensis</name>
    <name type="common">Wild peanut</name>
    <dbReference type="NCBI Taxonomy" id="130453"/>
    <lineage>
        <taxon>Eukaryota</taxon>
        <taxon>Viridiplantae</taxon>
        <taxon>Streptophyta</taxon>
        <taxon>Embryophyta</taxon>
        <taxon>Tracheophyta</taxon>
        <taxon>Spermatophyta</taxon>
        <taxon>Magnoliopsida</taxon>
        <taxon>eudicotyledons</taxon>
        <taxon>Gunneridae</taxon>
        <taxon>Pentapetalae</taxon>
        <taxon>rosids</taxon>
        <taxon>fabids</taxon>
        <taxon>Fabales</taxon>
        <taxon>Fabaceae</taxon>
        <taxon>Papilionoideae</taxon>
        <taxon>50 kb inversion clade</taxon>
        <taxon>dalbergioids sensu lato</taxon>
        <taxon>Dalbergieae</taxon>
        <taxon>Pterocarpus clade</taxon>
        <taxon>Arachis</taxon>
    </lineage>
</organism>
<keyword evidence="9" id="KW-1185">Reference proteome</keyword>
<protein>
    <submittedName>
        <fullName evidence="10">Uncharacterized protein LOC107490962</fullName>
    </submittedName>
</protein>
<name>A0A6P4DHP8_ARADU</name>
<feature type="compositionally biased region" description="Polar residues" evidence="7">
    <location>
        <begin position="71"/>
        <end position="87"/>
    </location>
</feature>
<evidence type="ECO:0000313" key="9">
    <source>
        <dbReference type="Proteomes" id="UP000515211"/>
    </source>
</evidence>
<keyword evidence="5" id="KW-0804">Transcription</keyword>
<dbReference type="InterPro" id="IPR003656">
    <property type="entry name" value="Znf_BED"/>
</dbReference>
<dbReference type="PANTHER" id="PTHR46481">
    <property type="entry name" value="ZINC FINGER BED DOMAIN-CONTAINING PROTEIN 4"/>
    <property type="match status" value="1"/>
</dbReference>
<evidence type="ECO:0000256" key="5">
    <source>
        <dbReference type="ARBA" id="ARBA00023163"/>
    </source>
</evidence>
<feature type="region of interest" description="Disordered" evidence="7">
    <location>
        <begin position="18"/>
        <end position="128"/>
    </location>
</feature>
<gene>
    <name evidence="10" type="primary">LOC107490962</name>
</gene>
<dbReference type="KEGG" id="adu:107490962"/>
<dbReference type="RefSeq" id="XP_015967243.1">
    <property type="nucleotide sequence ID" value="XM_016111757.1"/>
</dbReference>
<dbReference type="SUPFAM" id="SSF57667">
    <property type="entry name" value="beta-beta-alpha zinc fingers"/>
    <property type="match status" value="1"/>
</dbReference>
<reference evidence="10" key="2">
    <citation type="submission" date="2025-08" db="UniProtKB">
        <authorList>
            <consortium name="RefSeq"/>
        </authorList>
    </citation>
    <scope>IDENTIFICATION</scope>
    <source>
        <tissue evidence="10">Whole plant</tissue>
    </source>
</reference>
<dbReference type="GO" id="GO:0003677">
    <property type="term" value="F:DNA binding"/>
    <property type="evidence" value="ECO:0007669"/>
    <property type="project" value="InterPro"/>
</dbReference>
<proteinExistence type="predicted"/>
<dbReference type="InterPro" id="IPR052035">
    <property type="entry name" value="ZnF_BED_domain_contain"/>
</dbReference>
<evidence type="ECO:0000256" key="2">
    <source>
        <dbReference type="ARBA" id="ARBA00022771"/>
    </source>
</evidence>
<dbReference type="Pfam" id="PF02892">
    <property type="entry name" value="zf-BED"/>
    <property type="match status" value="1"/>
</dbReference>
<accession>A0A6P4DHP8</accession>
<dbReference type="InterPro" id="IPR036236">
    <property type="entry name" value="Znf_C2H2_sf"/>
</dbReference>
<dbReference type="OrthoDB" id="1436277at2759"/>
<dbReference type="Proteomes" id="UP000515211">
    <property type="component" value="Chromosome 5"/>
</dbReference>
<evidence type="ECO:0000313" key="10">
    <source>
        <dbReference type="RefSeq" id="XP_015967243.1"/>
    </source>
</evidence>
<evidence type="ECO:0000256" key="1">
    <source>
        <dbReference type="ARBA" id="ARBA00022723"/>
    </source>
</evidence>
<dbReference type="GO" id="GO:0008270">
    <property type="term" value="F:zinc ion binding"/>
    <property type="evidence" value="ECO:0007669"/>
    <property type="project" value="UniProtKB-KW"/>
</dbReference>
<dbReference type="PROSITE" id="PS50808">
    <property type="entry name" value="ZF_BED"/>
    <property type="match status" value="1"/>
</dbReference>
<keyword evidence="2 6" id="KW-0863">Zinc-finger</keyword>